<protein>
    <recommendedName>
        <fullName evidence="9">C2H2-type domain-containing protein</fullName>
    </recommendedName>
</protein>
<dbReference type="GO" id="GO:0008270">
    <property type="term" value="F:zinc ion binding"/>
    <property type="evidence" value="ECO:0007669"/>
    <property type="project" value="UniProtKB-KW"/>
</dbReference>
<dbReference type="Proteomes" id="UP000045706">
    <property type="component" value="Unassembled WGS sequence"/>
</dbReference>
<feature type="coiled-coil region" evidence="6">
    <location>
        <begin position="109"/>
        <end position="143"/>
    </location>
</feature>
<feature type="signal peptide" evidence="8">
    <location>
        <begin position="1"/>
        <end position="17"/>
    </location>
</feature>
<dbReference type="SUPFAM" id="SSF57667">
    <property type="entry name" value="beta-beta-alpha zinc fingers"/>
    <property type="match status" value="3"/>
</dbReference>
<keyword evidence="6" id="KW-0175">Coiled coil</keyword>
<feature type="domain" description="C2H2-type" evidence="9">
    <location>
        <begin position="346"/>
        <end position="373"/>
    </location>
</feature>
<feature type="domain" description="C2H2-type" evidence="9">
    <location>
        <begin position="314"/>
        <end position="345"/>
    </location>
</feature>
<dbReference type="Pfam" id="PF00096">
    <property type="entry name" value="zf-C2H2"/>
    <property type="match status" value="3"/>
</dbReference>
<dbReference type="GO" id="GO:0000978">
    <property type="term" value="F:RNA polymerase II cis-regulatory region sequence-specific DNA binding"/>
    <property type="evidence" value="ECO:0007669"/>
    <property type="project" value="TreeGrafter"/>
</dbReference>
<keyword evidence="8" id="KW-0732">Signal</keyword>
<evidence type="ECO:0000256" key="6">
    <source>
        <dbReference type="SAM" id="Coils"/>
    </source>
</evidence>
<dbReference type="PANTHER" id="PTHR19818">
    <property type="entry name" value="ZINC FINGER PROTEIN ZIC AND GLI"/>
    <property type="match status" value="1"/>
</dbReference>
<dbReference type="FunFam" id="3.30.160.60:FF:000557">
    <property type="entry name" value="zinc finger and SCAN domain-containing protein 29"/>
    <property type="match status" value="1"/>
</dbReference>
<accession>A0A0G4LVV6</accession>
<sequence>MVWLSLWPLGTLTNTYTDIIMAANSGNTGWAQLRQQARSLESQTETLFHTYSQFSTVSNMPPKPTEDERTTEAKLQDVLEKRDSVVSQLTRLLESDPTLTSSALKQNNLSLLRDKLADHKRDLVRLRATLAQARDRANLLTNVRSDIDEYNRAKQQQDPGVSPMAPRPSESECLVAHFNEQHRPALAATNHTFAIPQYNIHHPSPAPVTQTIKGMTFRRGAGHLNGSPTSDAMQRPLSAMTASSTLTGDSAQISTPVTPVSESFSRTNNQCRWLSYGQVCGLTFRDEEELHQHVRDRHTAPLNKEVGGFPCHWEKCVRQKKGSAGNFSQKSKLDRHLQVHTGYKPVKCSICNLSLSAKQSLDQHMRIHTGDEPWICTWAGCGASFKQQSALTMHTRTHTGDKPLACNICGRTFSESSNLSKHRRTHNLKGDHICDLCGKDFRRLDQLRRHIKTKHKNDDGSGMAMAKADSHQSGLDLSFQSSPQFDDLDAMLQGFPKFENSPL</sequence>
<evidence type="ECO:0000256" key="4">
    <source>
        <dbReference type="ARBA" id="ARBA00022833"/>
    </source>
</evidence>
<feature type="domain" description="C2H2-type" evidence="9">
    <location>
        <begin position="432"/>
        <end position="460"/>
    </location>
</feature>
<evidence type="ECO:0000259" key="9">
    <source>
        <dbReference type="PROSITE" id="PS50157"/>
    </source>
</evidence>
<evidence type="ECO:0000256" key="8">
    <source>
        <dbReference type="SAM" id="SignalP"/>
    </source>
</evidence>
<proteinExistence type="predicted"/>
<feature type="domain" description="C2H2-type" evidence="9">
    <location>
        <begin position="404"/>
        <end position="431"/>
    </location>
</feature>
<dbReference type="FunFam" id="3.30.160.60:FF:000125">
    <property type="entry name" value="Putative zinc finger protein 143"/>
    <property type="match status" value="1"/>
</dbReference>
<dbReference type="PROSITE" id="PS00028">
    <property type="entry name" value="ZINC_FINGER_C2H2_1"/>
    <property type="match status" value="4"/>
</dbReference>
<dbReference type="GO" id="GO:0045944">
    <property type="term" value="P:positive regulation of transcription by RNA polymerase II"/>
    <property type="evidence" value="ECO:0007669"/>
    <property type="project" value="UniProtKB-ARBA"/>
</dbReference>
<evidence type="ECO:0000256" key="2">
    <source>
        <dbReference type="ARBA" id="ARBA00022737"/>
    </source>
</evidence>
<keyword evidence="3 5" id="KW-0863">Zinc-finger</keyword>
<feature type="region of interest" description="Disordered" evidence="7">
    <location>
        <begin position="453"/>
        <end position="476"/>
    </location>
</feature>
<dbReference type="AlphaFoldDB" id="A0A0G4LVV6"/>
<evidence type="ECO:0000256" key="1">
    <source>
        <dbReference type="ARBA" id="ARBA00022723"/>
    </source>
</evidence>
<dbReference type="GO" id="GO:0005634">
    <property type="term" value="C:nucleus"/>
    <property type="evidence" value="ECO:0007669"/>
    <property type="project" value="TreeGrafter"/>
</dbReference>
<feature type="chain" id="PRO_5002566596" description="C2H2-type domain-containing protein" evidence="8">
    <location>
        <begin position="18"/>
        <end position="503"/>
    </location>
</feature>
<dbReference type="InterPro" id="IPR050329">
    <property type="entry name" value="GLI_C2H2-zinc-finger"/>
</dbReference>
<keyword evidence="2" id="KW-0677">Repeat</keyword>
<dbReference type="Gene3D" id="3.30.160.60">
    <property type="entry name" value="Classic Zinc Finger"/>
    <property type="match status" value="5"/>
</dbReference>
<dbReference type="PANTHER" id="PTHR19818:SF139">
    <property type="entry name" value="PAIR-RULE PROTEIN ODD-PAIRED"/>
    <property type="match status" value="1"/>
</dbReference>
<dbReference type="SMART" id="SM00355">
    <property type="entry name" value="ZnF_C2H2"/>
    <property type="match status" value="6"/>
</dbReference>
<evidence type="ECO:0000313" key="11">
    <source>
        <dbReference type="Proteomes" id="UP000045706"/>
    </source>
</evidence>
<dbReference type="EMBL" id="CVQI01018890">
    <property type="protein sequence ID" value="CRK26117.1"/>
    <property type="molecule type" value="Genomic_DNA"/>
</dbReference>
<keyword evidence="4" id="KW-0862">Zinc</keyword>
<dbReference type="PROSITE" id="PS50157">
    <property type="entry name" value="ZINC_FINGER_C2H2_2"/>
    <property type="match status" value="5"/>
</dbReference>
<organism evidence="10 11">
    <name type="scientific">Verticillium longisporum</name>
    <name type="common">Verticillium dahliae var. longisporum</name>
    <dbReference type="NCBI Taxonomy" id="100787"/>
    <lineage>
        <taxon>Eukaryota</taxon>
        <taxon>Fungi</taxon>
        <taxon>Dikarya</taxon>
        <taxon>Ascomycota</taxon>
        <taxon>Pezizomycotina</taxon>
        <taxon>Sordariomycetes</taxon>
        <taxon>Hypocreomycetidae</taxon>
        <taxon>Glomerellales</taxon>
        <taxon>Plectosphaerellaceae</taxon>
        <taxon>Verticillium</taxon>
    </lineage>
</organism>
<feature type="domain" description="C2H2-type" evidence="9">
    <location>
        <begin position="374"/>
        <end position="403"/>
    </location>
</feature>
<dbReference type="FunFam" id="3.30.160.60:FF:002343">
    <property type="entry name" value="Zinc finger protein 33A"/>
    <property type="match status" value="1"/>
</dbReference>
<evidence type="ECO:0000313" key="10">
    <source>
        <dbReference type="EMBL" id="CRK26117.1"/>
    </source>
</evidence>
<evidence type="ECO:0000256" key="7">
    <source>
        <dbReference type="SAM" id="MobiDB-lite"/>
    </source>
</evidence>
<gene>
    <name evidence="10" type="ORF">BN1723_003404</name>
</gene>
<evidence type="ECO:0000256" key="3">
    <source>
        <dbReference type="ARBA" id="ARBA00022771"/>
    </source>
</evidence>
<dbReference type="InterPro" id="IPR013087">
    <property type="entry name" value="Znf_C2H2_type"/>
</dbReference>
<keyword evidence="1" id="KW-0479">Metal-binding</keyword>
<reference evidence="11" key="1">
    <citation type="submission" date="2015-05" db="EMBL/GenBank/DDBJ databases">
        <authorList>
            <person name="Fogelqvist Johan"/>
        </authorList>
    </citation>
    <scope>NUCLEOTIDE SEQUENCE [LARGE SCALE GENOMIC DNA]</scope>
</reference>
<dbReference type="GO" id="GO:0000981">
    <property type="term" value="F:DNA-binding transcription factor activity, RNA polymerase II-specific"/>
    <property type="evidence" value="ECO:0007669"/>
    <property type="project" value="UniProtKB-ARBA"/>
</dbReference>
<dbReference type="InterPro" id="IPR036236">
    <property type="entry name" value="Znf_C2H2_sf"/>
</dbReference>
<name>A0A0G4LVV6_VERLO</name>
<evidence type="ECO:0000256" key="5">
    <source>
        <dbReference type="PROSITE-ProRule" id="PRU00042"/>
    </source>
</evidence>